<gene>
    <name evidence="1" type="ORF">GBF38_007376</name>
</gene>
<accession>A0ACB7EHN7</accession>
<protein>
    <submittedName>
        <fullName evidence="1">Uncharacterized protein</fullName>
    </submittedName>
</protein>
<comment type="caution">
    <text evidence="1">The sequence shown here is derived from an EMBL/GenBank/DDBJ whole genome shotgun (WGS) entry which is preliminary data.</text>
</comment>
<proteinExistence type="predicted"/>
<evidence type="ECO:0000313" key="1">
    <source>
        <dbReference type="EMBL" id="KAG8001630.1"/>
    </source>
</evidence>
<sequence length="165" mass="19169">MAVRLQGEWRLLRLKLLKAKSEITEYLISHSRNHHERLVCIPSGLEEESRWKRRKKKKLDGGKPVNEQYFDVLNILSEITVVVSMLVDFMRFVPPTKFFGPSTVKKPTNVNYEADFKNIHCLLNPQQSGLRRQSTPSIVHTIHRPHHPLPNPNRVCSDLAIDKDQ</sequence>
<evidence type="ECO:0000313" key="2">
    <source>
        <dbReference type="Proteomes" id="UP000805704"/>
    </source>
</evidence>
<name>A0ACB7EHN7_NIBAL</name>
<dbReference type="EMBL" id="CM024795">
    <property type="protein sequence ID" value="KAG8001630.1"/>
    <property type="molecule type" value="Genomic_DNA"/>
</dbReference>
<dbReference type="Proteomes" id="UP000805704">
    <property type="component" value="Chromosome 7"/>
</dbReference>
<keyword evidence="2" id="KW-1185">Reference proteome</keyword>
<organism evidence="1 2">
    <name type="scientific">Nibea albiflora</name>
    <name type="common">Yellow drum</name>
    <name type="synonym">Corvina albiflora</name>
    <dbReference type="NCBI Taxonomy" id="240163"/>
    <lineage>
        <taxon>Eukaryota</taxon>
        <taxon>Metazoa</taxon>
        <taxon>Chordata</taxon>
        <taxon>Craniata</taxon>
        <taxon>Vertebrata</taxon>
        <taxon>Euteleostomi</taxon>
        <taxon>Actinopterygii</taxon>
        <taxon>Neopterygii</taxon>
        <taxon>Teleostei</taxon>
        <taxon>Neoteleostei</taxon>
        <taxon>Acanthomorphata</taxon>
        <taxon>Eupercaria</taxon>
        <taxon>Sciaenidae</taxon>
        <taxon>Nibea</taxon>
    </lineage>
</organism>
<reference evidence="1" key="1">
    <citation type="submission" date="2020-04" db="EMBL/GenBank/DDBJ databases">
        <title>A chromosome-scale assembly and high-density genetic map of the yellow drum (Nibea albiflora) genome.</title>
        <authorList>
            <person name="Xu D."/>
            <person name="Zhang W."/>
            <person name="Chen R."/>
            <person name="Tan P."/>
            <person name="Wang L."/>
            <person name="Song H."/>
            <person name="Tian L."/>
            <person name="Zhu Q."/>
            <person name="Wang B."/>
        </authorList>
    </citation>
    <scope>NUCLEOTIDE SEQUENCE</scope>
    <source>
        <strain evidence="1">ZJHYS-2018</strain>
    </source>
</reference>